<dbReference type="SUPFAM" id="SSF55120">
    <property type="entry name" value="Pseudouridine synthase"/>
    <property type="match status" value="1"/>
</dbReference>
<dbReference type="InterPro" id="IPR006145">
    <property type="entry name" value="PsdUridine_synth_RsuA/RluA"/>
</dbReference>
<comment type="caution">
    <text evidence="9">The sequence shown here is derived from an EMBL/GenBank/DDBJ whole genome shotgun (WGS) entry which is preliminary data.</text>
</comment>
<dbReference type="Pfam" id="PF01479">
    <property type="entry name" value="S4"/>
    <property type="match status" value="1"/>
</dbReference>
<evidence type="ECO:0000256" key="2">
    <source>
        <dbReference type="ARBA" id="ARBA00008348"/>
    </source>
</evidence>
<dbReference type="RefSeq" id="WP_039247215.1">
    <property type="nucleotide sequence ID" value="NZ_JWSY01000023.1"/>
</dbReference>
<dbReference type="PROSITE" id="PS50889">
    <property type="entry name" value="S4"/>
    <property type="match status" value="1"/>
</dbReference>
<keyword evidence="6" id="KW-0694">RNA-binding</keyword>
<evidence type="ECO:0000313" key="10">
    <source>
        <dbReference type="Proteomes" id="UP000031166"/>
    </source>
</evidence>
<evidence type="ECO:0000256" key="4">
    <source>
        <dbReference type="ARBA" id="ARBA00036390"/>
    </source>
</evidence>
<dbReference type="SUPFAM" id="SSF55174">
    <property type="entry name" value="Alpha-L RNA-binding motif"/>
    <property type="match status" value="1"/>
</dbReference>
<evidence type="ECO:0000259" key="8">
    <source>
        <dbReference type="SMART" id="SM00363"/>
    </source>
</evidence>
<dbReference type="NCBIfam" id="TIGR00093">
    <property type="entry name" value="pseudouridine synthase"/>
    <property type="match status" value="1"/>
</dbReference>
<protein>
    <recommendedName>
        <fullName evidence="7">Pseudouridine synthase</fullName>
        <ecNumber evidence="7">5.4.99.-</ecNumber>
    </recommendedName>
</protein>
<evidence type="ECO:0000313" key="9">
    <source>
        <dbReference type="EMBL" id="KIC56352.1"/>
    </source>
</evidence>
<dbReference type="STRING" id="172043.RM53_12330"/>
<dbReference type="GO" id="GO:0160138">
    <property type="term" value="F:23S rRNA pseudouridine(2604) synthase activity"/>
    <property type="evidence" value="ECO:0007669"/>
    <property type="project" value="UniProtKB-EC"/>
</dbReference>
<dbReference type="InterPro" id="IPR050343">
    <property type="entry name" value="RsuA_PseudoU_synthase"/>
</dbReference>
<dbReference type="PANTHER" id="PTHR47683">
    <property type="entry name" value="PSEUDOURIDINE SYNTHASE FAMILY PROTEIN-RELATED"/>
    <property type="match status" value="1"/>
</dbReference>
<dbReference type="InterPro" id="IPR036986">
    <property type="entry name" value="S4_RNA-bd_sf"/>
</dbReference>
<sequence length="259" mass="28041">MAFTRTYDGDEPVRVNKWLGQTGVCSRREADTLIANGLVSIDGETISDAGRKIQPGETLTLNDTAQAALATGMTLVLHKPVGYVSGQPDPGKIPAVRLLKTPNRIGEGDTPARDASLPPIGRLDEDSRGLLLLSSDGVVAKAVIGPASELDKEYLVVVEGQITEGKLSKLRHGLSLNDKPLKPARVTQTGPQSLRFILTEGKYRQIRRMCELVGLEVVDLYRIRIGPLELGDLPEGRWRHLTNQERAMLIAASTTPPAP</sequence>
<dbReference type="InterPro" id="IPR020103">
    <property type="entry name" value="PsdUridine_synth_cat_dom_sf"/>
</dbReference>
<dbReference type="PANTHER" id="PTHR47683:SF2">
    <property type="entry name" value="RNA-BINDING S4 DOMAIN-CONTAINING PROTEIN"/>
    <property type="match status" value="1"/>
</dbReference>
<evidence type="ECO:0000256" key="5">
    <source>
        <dbReference type="ARBA" id="ARBA00036535"/>
    </source>
</evidence>
<dbReference type="GO" id="GO:0005829">
    <property type="term" value="C:cytosol"/>
    <property type="evidence" value="ECO:0007669"/>
    <property type="project" value="UniProtKB-ARBA"/>
</dbReference>
<dbReference type="InterPro" id="IPR002942">
    <property type="entry name" value="S4_RNA-bd"/>
</dbReference>
<gene>
    <name evidence="9" type="ORF">RM53_12330</name>
</gene>
<dbReference type="AlphaFoldDB" id="A0A0B4CIP9"/>
<dbReference type="PROSITE" id="PS01149">
    <property type="entry name" value="PSI_RSU"/>
    <property type="match status" value="1"/>
</dbReference>
<reference evidence="9 10" key="1">
    <citation type="submission" date="2014-12" db="EMBL/GenBank/DDBJ databases">
        <title>Genome sequencing of Brevundimonas nasdae TPW30.</title>
        <authorList>
            <person name="Tan P.W."/>
            <person name="Chan K.-G."/>
        </authorList>
    </citation>
    <scope>NUCLEOTIDE SEQUENCE [LARGE SCALE GENOMIC DNA]</scope>
    <source>
        <strain evidence="9 10">TPW30</strain>
    </source>
</reference>
<dbReference type="FunFam" id="3.30.70.1560:FF:000001">
    <property type="entry name" value="Pseudouridine synthase"/>
    <property type="match status" value="1"/>
</dbReference>
<dbReference type="Gene3D" id="3.10.290.10">
    <property type="entry name" value="RNA-binding S4 domain"/>
    <property type="match status" value="1"/>
</dbReference>
<dbReference type="InterPro" id="IPR018496">
    <property type="entry name" value="PsdUridine_synth_RsuA/RluB_CS"/>
</dbReference>
<dbReference type="CDD" id="cd00165">
    <property type="entry name" value="S4"/>
    <property type="match status" value="1"/>
</dbReference>
<dbReference type="Proteomes" id="UP000031166">
    <property type="component" value="Unassembled WGS sequence"/>
</dbReference>
<comment type="catalytic activity">
    <reaction evidence="1">
        <text>a uridine in RNA = a pseudouridine in RNA</text>
        <dbReference type="Rhea" id="RHEA:48348"/>
        <dbReference type="Rhea" id="RHEA-COMP:12068"/>
        <dbReference type="Rhea" id="RHEA-COMP:12069"/>
        <dbReference type="ChEBI" id="CHEBI:65314"/>
        <dbReference type="ChEBI" id="CHEBI:65315"/>
    </reaction>
</comment>
<evidence type="ECO:0000256" key="3">
    <source>
        <dbReference type="ARBA" id="ARBA00023235"/>
    </source>
</evidence>
<dbReference type="Gene3D" id="3.30.70.1560">
    <property type="entry name" value="Alpha-L RNA-binding motif"/>
    <property type="match status" value="1"/>
</dbReference>
<evidence type="ECO:0000256" key="1">
    <source>
        <dbReference type="ARBA" id="ARBA00000073"/>
    </source>
</evidence>
<dbReference type="InterPro" id="IPR020094">
    <property type="entry name" value="TruA/RsuA/RluB/E/F_N"/>
</dbReference>
<dbReference type="SMART" id="SM00363">
    <property type="entry name" value="S4"/>
    <property type="match status" value="1"/>
</dbReference>
<dbReference type="EC" id="5.4.99.-" evidence="7"/>
<evidence type="ECO:0000256" key="6">
    <source>
        <dbReference type="PROSITE-ProRule" id="PRU00182"/>
    </source>
</evidence>
<feature type="domain" description="RNA-binding S4" evidence="8">
    <location>
        <begin position="13"/>
        <end position="70"/>
    </location>
</feature>
<dbReference type="Pfam" id="PF00849">
    <property type="entry name" value="PseudoU_synth_2"/>
    <property type="match status" value="1"/>
</dbReference>
<dbReference type="GO" id="GO:0000455">
    <property type="term" value="P:enzyme-directed rRNA pseudouridine synthesis"/>
    <property type="evidence" value="ECO:0007669"/>
    <property type="project" value="UniProtKB-ARBA"/>
</dbReference>
<keyword evidence="3 7" id="KW-0413">Isomerase</keyword>
<comment type="catalytic activity">
    <reaction evidence="4">
        <text>uridine(35) in tRNA(Tyr) = pseudouridine(35) in tRNA(Tyr)</text>
        <dbReference type="Rhea" id="RHEA:60556"/>
        <dbReference type="Rhea" id="RHEA-COMP:15607"/>
        <dbReference type="Rhea" id="RHEA-COMP:15608"/>
        <dbReference type="ChEBI" id="CHEBI:65314"/>
        <dbReference type="ChEBI" id="CHEBI:65315"/>
    </reaction>
</comment>
<dbReference type="GO" id="GO:0003723">
    <property type="term" value="F:RNA binding"/>
    <property type="evidence" value="ECO:0007669"/>
    <property type="project" value="UniProtKB-KW"/>
</dbReference>
<comment type="catalytic activity">
    <reaction evidence="5">
        <text>uridine(2604) in 23S rRNA = pseudouridine(2604) in 23S rRNA</text>
        <dbReference type="Rhea" id="RHEA:38875"/>
        <dbReference type="Rhea" id="RHEA-COMP:10093"/>
        <dbReference type="Rhea" id="RHEA-COMP:10094"/>
        <dbReference type="ChEBI" id="CHEBI:65314"/>
        <dbReference type="ChEBI" id="CHEBI:65315"/>
        <dbReference type="EC" id="5.4.99.21"/>
    </reaction>
</comment>
<proteinExistence type="inferred from homology"/>
<dbReference type="EMBL" id="JWSY01000023">
    <property type="protein sequence ID" value="KIC56352.1"/>
    <property type="molecule type" value="Genomic_DNA"/>
</dbReference>
<accession>A0A0B4CIP9</accession>
<organism evidence="9 10">
    <name type="scientific">Brevundimonas nasdae</name>
    <dbReference type="NCBI Taxonomy" id="172043"/>
    <lineage>
        <taxon>Bacteria</taxon>
        <taxon>Pseudomonadati</taxon>
        <taxon>Pseudomonadota</taxon>
        <taxon>Alphaproteobacteria</taxon>
        <taxon>Caulobacterales</taxon>
        <taxon>Caulobacteraceae</taxon>
        <taxon>Brevundimonas</taxon>
    </lineage>
</organism>
<name>A0A0B4CIP9_9CAUL</name>
<comment type="similarity">
    <text evidence="2 7">Belongs to the pseudouridine synthase RsuA family.</text>
</comment>
<evidence type="ECO:0000256" key="7">
    <source>
        <dbReference type="RuleBase" id="RU003887"/>
    </source>
</evidence>
<dbReference type="InterPro" id="IPR042092">
    <property type="entry name" value="PsdUridine_s_RsuA/RluB/E/F_cat"/>
</dbReference>
<dbReference type="Gene3D" id="3.30.70.580">
    <property type="entry name" value="Pseudouridine synthase I, catalytic domain, N-terminal subdomain"/>
    <property type="match status" value="1"/>
</dbReference>
<dbReference type="InterPro" id="IPR000748">
    <property type="entry name" value="PsdUridine_synth_RsuA/RluB/E/F"/>
</dbReference>